<protein>
    <submittedName>
        <fullName evidence="6">Alpha-protein kinase vwka</fullName>
    </submittedName>
</protein>
<dbReference type="PANTHER" id="PTHR47763:SF1">
    <property type="entry name" value="DUF659 DOMAIN-CONTAINING PROTEIN"/>
    <property type="match status" value="1"/>
</dbReference>
<dbReference type="InterPro" id="IPR004166">
    <property type="entry name" value="a-kinase_dom"/>
</dbReference>
<evidence type="ECO:0000256" key="1">
    <source>
        <dbReference type="ARBA" id="ARBA00022527"/>
    </source>
</evidence>
<feature type="compositionally biased region" description="Acidic residues" evidence="4">
    <location>
        <begin position="46"/>
        <end position="59"/>
    </location>
</feature>
<feature type="compositionally biased region" description="Basic and acidic residues" evidence="4">
    <location>
        <begin position="665"/>
        <end position="674"/>
    </location>
</feature>
<feature type="compositionally biased region" description="Basic and acidic residues" evidence="4">
    <location>
        <begin position="29"/>
        <end position="45"/>
    </location>
</feature>
<feature type="domain" description="Alpha-type protein kinase" evidence="5">
    <location>
        <begin position="378"/>
        <end position="585"/>
    </location>
</feature>
<feature type="compositionally biased region" description="Low complexity" evidence="4">
    <location>
        <begin position="675"/>
        <end position="759"/>
    </location>
</feature>
<keyword evidence="2" id="KW-0808">Transferase</keyword>
<dbReference type="Gene3D" id="3.20.200.10">
    <property type="entry name" value="MHCK/EF2 kinase"/>
    <property type="match status" value="1"/>
</dbReference>
<evidence type="ECO:0000256" key="3">
    <source>
        <dbReference type="ARBA" id="ARBA00022777"/>
    </source>
</evidence>
<keyword evidence="3 6" id="KW-0418">Kinase</keyword>
<dbReference type="SMART" id="SM00811">
    <property type="entry name" value="Alpha_kinase"/>
    <property type="match status" value="1"/>
</dbReference>
<dbReference type="GO" id="GO:0016301">
    <property type="term" value="F:kinase activity"/>
    <property type="evidence" value="ECO:0007669"/>
    <property type="project" value="UniProtKB-KW"/>
</dbReference>
<dbReference type="SUPFAM" id="SSF56112">
    <property type="entry name" value="Protein kinase-like (PK-like)"/>
    <property type="match status" value="1"/>
</dbReference>
<dbReference type="InterPro" id="IPR052969">
    <property type="entry name" value="Thr-specific_kinase-like"/>
</dbReference>
<reference evidence="6" key="1">
    <citation type="submission" date="2022-08" db="EMBL/GenBank/DDBJ databases">
        <title>Novel sulfate-reducing endosymbionts in the free-living metamonad Anaeramoeba.</title>
        <authorList>
            <person name="Jerlstrom-Hultqvist J."/>
            <person name="Cepicka I."/>
            <person name="Gallot-Lavallee L."/>
            <person name="Salas-Leiva D."/>
            <person name="Curtis B.A."/>
            <person name="Zahonova K."/>
            <person name="Pipaliya S."/>
            <person name="Dacks J."/>
            <person name="Roger A.J."/>
        </authorList>
    </citation>
    <scope>NUCLEOTIDE SEQUENCE</scope>
    <source>
        <strain evidence="6">Schooner1</strain>
    </source>
</reference>
<dbReference type="Gene3D" id="3.40.50.410">
    <property type="entry name" value="von Willebrand factor, type A domain"/>
    <property type="match status" value="1"/>
</dbReference>
<dbReference type="InterPro" id="IPR011009">
    <property type="entry name" value="Kinase-like_dom_sf"/>
</dbReference>
<evidence type="ECO:0000259" key="5">
    <source>
        <dbReference type="PROSITE" id="PS51158"/>
    </source>
</evidence>
<feature type="compositionally biased region" description="Basic residues" evidence="4">
    <location>
        <begin position="765"/>
        <end position="788"/>
    </location>
</feature>
<feature type="compositionally biased region" description="Polar residues" evidence="4">
    <location>
        <begin position="16"/>
        <end position="27"/>
    </location>
</feature>
<proteinExistence type="predicted"/>
<feature type="region of interest" description="Disordered" evidence="4">
    <location>
        <begin position="644"/>
        <end position="788"/>
    </location>
</feature>
<keyword evidence="7" id="KW-1185">Reference proteome</keyword>
<feature type="compositionally biased region" description="Basic and acidic residues" evidence="4">
    <location>
        <begin position="645"/>
        <end position="655"/>
    </location>
</feature>
<name>A0ABQ8X893_9EUKA</name>
<organism evidence="6 7">
    <name type="scientific">Anaeramoeba flamelloides</name>
    <dbReference type="NCBI Taxonomy" id="1746091"/>
    <lineage>
        <taxon>Eukaryota</taxon>
        <taxon>Metamonada</taxon>
        <taxon>Anaeramoebidae</taxon>
        <taxon>Anaeramoeba</taxon>
    </lineage>
</organism>
<feature type="region of interest" description="Disordered" evidence="4">
    <location>
        <begin position="1"/>
        <end position="76"/>
    </location>
</feature>
<evidence type="ECO:0000256" key="4">
    <source>
        <dbReference type="SAM" id="MobiDB-lite"/>
    </source>
</evidence>
<dbReference type="SUPFAM" id="SSF53300">
    <property type="entry name" value="vWA-like"/>
    <property type="match status" value="1"/>
</dbReference>
<dbReference type="PANTHER" id="PTHR47763">
    <property type="entry name" value="ALPHA-PROTEIN KINASE VWKA"/>
    <property type="match status" value="1"/>
</dbReference>
<dbReference type="Pfam" id="PF02816">
    <property type="entry name" value="Alpha_kinase"/>
    <property type="match status" value="1"/>
</dbReference>
<dbReference type="CDD" id="cd04515">
    <property type="entry name" value="Alpha_kinase"/>
    <property type="match status" value="1"/>
</dbReference>
<evidence type="ECO:0000313" key="7">
    <source>
        <dbReference type="Proteomes" id="UP001150062"/>
    </source>
</evidence>
<dbReference type="EMBL" id="JAOAOG010000325">
    <property type="protein sequence ID" value="KAJ6228771.1"/>
    <property type="molecule type" value="Genomic_DNA"/>
</dbReference>
<feature type="compositionally biased region" description="Polar residues" evidence="4">
    <location>
        <begin position="63"/>
        <end position="74"/>
    </location>
</feature>
<comment type="caution">
    <text evidence="6">The sequence shown here is derived from an EMBL/GenBank/DDBJ whole genome shotgun (WGS) entry which is preliminary data.</text>
</comment>
<dbReference type="Proteomes" id="UP001150062">
    <property type="component" value="Unassembled WGS sequence"/>
</dbReference>
<evidence type="ECO:0000256" key="2">
    <source>
        <dbReference type="ARBA" id="ARBA00022679"/>
    </source>
</evidence>
<sequence>MSSSDFGSDYEEATSEENYQQSLSETSNSDDHSGEGKNKNDQYYHEEDEDEDEDEDEEDNTNKRNQQNYYTPLPQNIDKNEKQNFLRVENWLRNKDNIAKRIVEFKKEAHNQARSLDICFLVDLTVAMVNHLKKLIEYIPKIVDILKKEYPVFKIRIAFVGYREFNTDKRFQVLKWIKIREIEKLKTFLKTVKSEGGDGKTADVLGGLYKVLELNWTSEVNLLIHIGNAPCHGEEYQNTFFSSKKFNDGDPSGKVINKIITKLLQRQIDYAFFSVSKKTQKMISKFEDVYLKNSKNDLRFIVTHQFNQKDLYGFRENILKIIVEMFKKAKRRIEQATTVIRTGLKKQKMKLEGETDVMNPKEKVLIISIDVNTKIEDILLKKQLNWIEREITIQTTKHPSDIQNNVQYYKVLTHDFASNLVIKKDNQQRSVSLKRQLNRCQNKVITQFLAKKLAMRFNLLKPYKAVDFLEKHICYFQFRQPQVYCTIEPALEGKIIRYNDNNHGKIANGIHTTAQTFSHWTYHHMQKRCIVVSLQGINYILTDPVIHTKHGGILGKTDRGSRGATAFFQTHVCTPSCRHLKLHRRGNKLEIKNSGKMTLVKDIYYRLVCSQEFCGNPVKVVAKDIAKNQLHFCETCKPQQNQFNAEKEENDERGKYQNNRKNREKHSNSNRSDRYVSSSSSGSSSSSNSSESSEISDSPDSSDSSYSFYSSDSSDNDENNNISSRSSSNSSINSDDYDNNSSDSNSSGTRSDSSQSSSSYDTPKKKPKKKNQKKKNQKKRLNQKKKKKKNIKICLIIFQHILNCF</sequence>
<evidence type="ECO:0000313" key="6">
    <source>
        <dbReference type="EMBL" id="KAJ6228771.1"/>
    </source>
</evidence>
<gene>
    <name evidence="6" type="ORF">M0813_08264</name>
</gene>
<dbReference type="PROSITE" id="PS51158">
    <property type="entry name" value="ALPHA_KINASE"/>
    <property type="match status" value="1"/>
</dbReference>
<dbReference type="InterPro" id="IPR036465">
    <property type="entry name" value="vWFA_dom_sf"/>
</dbReference>
<accession>A0ABQ8X893</accession>
<dbReference type="Gene3D" id="3.30.200.20">
    <property type="entry name" value="Phosphorylase Kinase, domain 1"/>
    <property type="match status" value="1"/>
</dbReference>
<keyword evidence="1" id="KW-0723">Serine/threonine-protein kinase</keyword>